<protein>
    <submittedName>
        <fullName evidence="1">Uncharacterized protein</fullName>
    </submittedName>
</protein>
<proteinExistence type="predicted"/>
<accession>A0A7U7JV26</accession>
<dbReference type="EMBL" id="CVOU01000020">
    <property type="protein sequence ID" value="CRI28803.1"/>
    <property type="molecule type" value="Genomic_DNA"/>
</dbReference>
<reference evidence="1 2" key="1">
    <citation type="submission" date="2015-04" db="EMBL/GenBank/DDBJ databases">
        <authorList>
            <person name="Cao L."/>
            <person name="Gao C.H."/>
        </authorList>
    </citation>
    <scope>NUCLEOTIDE SEQUENCE [LARGE SCALE GENOMIC DNA]</scope>
    <source>
        <strain evidence="1 2">SH3</strain>
    </source>
</reference>
<comment type="caution">
    <text evidence="1">The sequence shown here is derived from an EMBL/GenBank/DDBJ whole genome shotgun (WGS) entry which is preliminary data.</text>
</comment>
<gene>
    <name evidence="1" type="ORF">BN1326_80199</name>
</gene>
<dbReference type="Proteomes" id="UP000236509">
    <property type="component" value="Unassembled WGS sequence"/>
</dbReference>
<dbReference type="AlphaFoldDB" id="A0A7U7JV26"/>
<sequence length="157" mass="17272">MRDVCVRLTTNKLARLSCSAITNICVKAPGITLSTAVSVLIRAIFLKISAMTKAINKIEIDTTIIDNQLSLISIMTFLVNVVPICTPSSTIPSSLNQKGHLTSNLKIFTQMIAPIIGPNMNGSKTWETYKMPLIKNDKANTMKLFLYIIAMFSTSFN</sequence>
<name>A0A7U7JV26_9STAP</name>
<organism evidence="1 2">
    <name type="scientific">Staphylococcus argenteus</name>
    <dbReference type="NCBI Taxonomy" id="985002"/>
    <lineage>
        <taxon>Bacteria</taxon>
        <taxon>Bacillati</taxon>
        <taxon>Bacillota</taxon>
        <taxon>Bacilli</taxon>
        <taxon>Bacillales</taxon>
        <taxon>Staphylococcaceae</taxon>
        <taxon>Staphylococcus</taxon>
    </lineage>
</organism>
<keyword evidence="2" id="KW-1185">Reference proteome</keyword>
<evidence type="ECO:0000313" key="1">
    <source>
        <dbReference type="EMBL" id="CRI28803.1"/>
    </source>
</evidence>
<evidence type="ECO:0000313" key="2">
    <source>
        <dbReference type="Proteomes" id="UP000236509"/>
    </source>
</evidence>